<feature type="transmembrane region" description="Helical" evidence="1">
    <location>
        <begin position="196"/>
        <end position="213"/>
    </location>
</feature>
<feature type="transmembrane region" description="Helical" evidence="1">
    <location>
        <begin position="48"/>
        <end position="67"/>
    </location>
</feature>
<keyword evidence="2" id="KW-0482">Metalloprotease</keyword>
<feature type="transmembrane region" description="Helical" evidence="1">
    <location>
        <begin position="87"/>
        <end position="114"/>
    </location>
</feature>
<dbReference type="AlphaFoldDB" id="A0A7G9FT69"/>
<keyword evidence="3" id="KW-1185">Reference proteome</keyword>
<keyword evidence="2" id="KW-0645">Protease</keyword>
<feature type="transmembrane region" description="Helical" evidence="1">
    <location>
        <begin position="225"/>
        <end position="245"/>
    </location>
</feature>
<sequence length="275" mass="29878">MAVESVTEAAMNWGTVSGASMVGMVISLLLSVGLPIFLGVFIYKKTRAWVPAFFIGCGIFVGFAMILEQICHAIMLTVTGSVIRDNLWLYAIYGGLAAALFEECGRWIAMKFFLKKHLTRENALMYGAGHGGIEAFLILGMSSMSNLLTAAMINGGLMEKTMTALEPAQQEVTYHQLSVLWTTPAYQFYLAPVERISAIALQIALSILVYSAVKTGRKLQLAAAFGLHFAVDFLTVVCASTIPTWALELGLLLVVTVICVAVYKLVYLSLAEKKV</sequence>
<accession>A0A7G9FT69</accession>
<keyword evidence="1" id="KW-0812">Transmembrane</keyword>
<evidence type="ECO:0000313" key="2">
    <source>
        <dbReference type="EMBL" id="QNM01751.1"/>
    </source>
</evidence>
<dbReference type="InterPro" id="IPR011397">
    <property type="entry name" value="YhfC"/>
</dbReference>
<organism evidence="2 3">
    <name type="scientific">Simiaoa sunii</name>
    <dbReference type="NCBI Taxonomy" id="2763672"/>
    <lineage>
        <taxon>Bacteria</taxon>
        <taxon>Bacillati</taxon>
        <taxon>Bacillota</taxon>
        <taxon>Clostridia</taxon>
        <taxon>Lachnospirales</taxon>
        <taxon>Lachnospiraceae</taxon>
        <taxon>Simiaoa</taxon>
    </lineage>
</organism>
<name>A0A7G9FT69_9FIRM</name>
<dbReference type="Pfam" id="PF10086">
    <property type="entry name" value="YhfC"/>
    <property type="match status" value="1"/>
</dbReference>
<gene>
    <name evidence="2" type="ORF">H9Q77_11670</name>
</gene>
<proteinExistence type="predicted"/>
<protein>
    <submittedName>
        <fullName evidence="2">YhfC family intramembrane metalloprotease</fullName>
    </submittedName>
</protein>
<keyword evidence="1" id="KW-1133">Transmembrane helix</keyword>
<evidence type="ECO:0000313" key="3">
    <source>
        <dbReference type="Proteomes" id="UP000515981"/>
    </source>
</evidence>
<keyword evidence="1" id="KW-0472">Membrane</keyword>
<dbReference type="Proteomes" id="UP000515981">
    <property type="component" value="Chromosome"/>
</dbReference>
<dbReference type="KEGG" id="ssun:H9Q77_11670"/>
<feature type="transmembrane region" description="Helical" evidence="1">
    <location>
        <begin position="20"/>
        <end position="41"/>
    </location>
</feature>
<evidence type="ECO:0000256" key="1">
    <source>
        <dbReference type="SAM" id="Phobius"/>
    </source>
</evidence>
<dbReference type="GO" id="GO:0006508">
    <property type="term" value="P:proteolysis"/>
    <property type="evidence" value="ECO:0007669"/>
    <property type="project" value="UniProtKB-KW"/>
</dbReference>
<dbReference type="GO" id="GO:0008237">
    <property type="term" value="F:metallopeptidase activity"/>
    <property type="evidence" value="ECO:0007669"/>
    <property type="project" value="UniProtKB-KW"/>
</dbReference>
<reference evidence="2 3" key="1">
    <citation type="submission" date="2020-08" db="EMBL/GenBank/DDBJ databases">
        <authorList>
            <person name="Liu C."/>
            <person name="Sun Q."/>
        </authorList>
    </citation>
    <scope>NUCLEOTIDE SEQUENCE [LARGE SCALE GENOMIC DNA]</scope>
    <source>
        <strain evidence="2 3">NSJ-8</strain>
    </source>
</reference>
<dbReference type="EMBL" id="CP060633">
    <property type="protein sequence ID" value="QNM01751.1"/>
    <property type="molecule type" value="Genomic_DNA"/>
</dbReference>
<dbReference type="PIRSF" id="PIRSF033101">
    <property type="entry name" value="UCP033101"/>
    <property type="match status" value="1"/>
</dbReference>
<keyword evidence="2" id="KW-0378">Hydrolase</keyword>
<feature type="transmembrane region" description="Helical" evidence="1">
    <location>
        <begin position="251"/>
        <end position="270"/>
    </location>
</feature>
<dbReference type="RefSeq" id="WP_249325674.1">
    <property type="nucleotide sequence ID" value="NZ_CP060633.1"/>
</dbReference>